<dbReference type="GO" id="GO:0031177">
    <property type="term" value="F:phosphopantetheine binding"/>
    <property type="evidence" value="ECO:0007669"/>
    <property type="project" value="TreeGrafter"/>
</dbReference>
<dbReference type="Proteomes" id="UP000093476">
    <property type="component" value="Unassembled WGS sequence"/>
</dbReference>
<dbReference type="Gene3D" id="3.30.559.30">
    <property type="entry name" value="Nonribosomal peptide synthetase, condensation domain"/>
    <property type="match status" value="2"/>
</dbReference>
<dbReference type="PROSITE" id="PS00012">
    <property type="entry name" value="PHOSPHOPANTETHEINE"/>
    <property type="match status" value="1"/>
</dbReference>
<dbReference type="RefSeq" id="WP_165602887.1">
    <property type="nucleotide sequence ID" value="NZ_CAWMQZ010000100.1"/>
</dbReference>
<keyword evidence="2" id="KW-0596">Phosphopantetheine</keyword>
<dbReference type="PATRIC" id="fig|286156.4.peg.3191"/>
<gene>
    <name evidence="5" type="primary">srfAA</name>
    <name evidence="5" type="ORF">Ppb6_02812</name>
</gene>
<comment type="caution">
    <text evidence="5">The sequence shown here is derived from an EMBL/GenBank/DDBJ whole genome shotgun (WGS) entry which is preliminary data.</text>
</comment>
<keyword evidence="6" id="KW-1185">Reference proteome</keyword>
<comment type="cofactor">
    <cofactor evidence="1">
        <name>pantetheine 4'-phosphate</name>
        <dbReference type="ChEBI" id="CHEBI:47942"/>
    </cofactor>
</comment>
<evidence type="ECO:0000256" key="2">
    <source>
        <dbReference type="ARBA" id="ARBA00022450"/>
    </source>
</evidence>
<dbReference type="InterPro" id="IPR001242">
    <property type="entry name" value="Condensation_dom"/>
</dbReference>
<evidence type="ECO:0000313" key="5">
    <source>
        <dbReference type="EMBL" id="OCQ52018.1"/>
    </source>
</evidence>
<dbReference type="Pfam" id="PF00550">
    <property type="entry name" value="PP-binding"/>
    <property type="match status" value="2"/>
</dbReference>
<dbReference type="InterPro" id="IPR000873">
    <property type="entry name" value="AMP-dep_synth/lig_dom"/>
</dbReference>
<dbReference type="Gene3D" id="3.30.300.30">
    <property type="match status" value="2"/>
</dbReference>
<dbReference type="SUPFAM" id="SSF47336">
    <property type="entry name" value="ACP-like"/>
    <property type="match status" value="2"/>
</dbReference>
<dbReference type="GO" id="GO:0043041">
    <property type="term" value="P:amino acid activation for nonribosomal peptide biosynthetic process"/>
    <property type="evidence" value="ECO:0007669"/>
    <property type="project" value="TreeGrafter"/>
</dbReference>
<dbReference type="PROSITE" id="PS00455">
    <property type="entry name" value="AMP_BINDING"/>
    <property type="match status" value="2"/>
</dbReference>
<evidence type="ECO:0000256" key="1">
    <source>
        <dbReference type="ARBA" id="ARBA00001957"/>
    </source>
</evidence>
<dbReference type="SUPFAM" id="SSF52777">
    <property type="entry name" value="CoA-dependent acyltransferases"/>
    <property type="match status" value="4"/>
</dbReference>
<dbReference type="Gene3D" id="3.40.50.12780">
    <property type="entry name" value="N-terminal domain of ligase-like"/>
    <property type="match status" value="2"/>
</dbReference>
<organism evidence="5 6">
    <name type="scientific">Photorhabdus australis subsp. thailandensis</name>
    <dbReference type="NCBI Taxonomy" id="2805096"/>
    <lineage>
        <taxon>Bacteria</taxon>
        <taxon>Pseudomonadati</taxon>
        <taxon>Pseudomonadota</taxon>
        <taxon>Gammaproteobacteria</taxon>
        <taxon>Enterobacterales</taxon>
        <taxon>Morganellaceae</taxon>
        <taxon>Photorhabdus</taxon>
    </lineage>
</organism>
<dbReference type="EMBL" id="LOMY01000100">
    <property type="protein sequence ID" value="OCQ52018.1"/>
    <property type="molecule type" value="Genomic_DNA"/>
</dbReference>
<dbReference type="InterPro" id="IPR042099">
    <property type="entry name" value="ANL_N_sf"/>
</dbReference>
<dbReference type="Pfam" id="PF00501">
    <property type="entry name" value="AMP-binding"/>
    <property type="match status" value="2"/>
</dbReference>
<dbReference type="InterPro" id="IPR036736">
    <property type="entry name" value="ACP-like_sf"/>
</dbReference>
<dbReference type="STRING" id="286156.Ppb6_02812"/>
<dbReference type="PANTHER" id="PTHR45527">
    <property type="entry name" value="NONRIBOSOMAL PEPTIDE SYNTHETASE"/>
    <property type="match status" value="1"/>
</dbReference>
<sequence length="2032" mass="228662">MYDATRYPVNSYQQNFHLASQLDETHTKYLIPVKVSIQCVCDISKILSALNQWIARHPNIFSKLSFDQGMTFFTAENATIEQYKFNQEEKREQALLKYLQQPIKVDDDPLFRIGLFYLENAGIALALLFHHILIDQQGLEELMTDLDLIFQGHDKSPAVRLNSSPNKEIEHSLFDFWYQSIHSYEAIRFKAPESKCAPSSDWRYDLIFTQELSDKITQFCKEEGATPAIFLNSCLAIVISSLQHSDKVLLGTVTNARQEEDEGIGCFANTTFLPLDLSKATRFTDVIEIVLEKTIDILEYGHYPFQALRKGMLKKGWGGENPFHIFTSFAEKSKNKLATLAWEVMSAGGSKFPLNVLFSKEHACFSVCITYDTTIFNRDYVVAVCQMIIEVAQKAVHTNSHLDITNRELYRKFAPLTTGTFQPDGTLLGRFRQHVTACGDRPFYVDREQVLTWHEIDTISNRVASSLLRLGVKPGDRVVFEVPRDYRFICLVLGIWKIRGSFVCLDEQAILSRKINVFAEAKAALLLTLTDSHKLHEKSYPIEKILQHNGEEQLLTSNEIALAGDEAYMVFTSGTTGTPKGISISHGNVIHYAKSIAIELERLALTKAEAPLAFAVASTLSADLGYTSIFASLYMGGSLSIAPYHISLDPLLFSQFIRENQIDVLKITPSHVWGLSQGEGIASTFPLKCLILGGEKLSGQQLDAVQQSGIKVLNHYGPSETTVGAVLHHPKSADVRLPSVPIGKPLGLNQVLIVDHNKRLLPNGIIGELTISGPGVSRGYQGSHENTAGFEQNPLTGQTYHTGDLAYYNNDGDLVFACRKDKQIKILGHRVELHEIEHAVAMHINPAEFRVRFIAGRITLFCTSLTFDRWQKLSVLLRDTLTDYMIPTEFVKLERLPTTLNGKIDEEALKQFARNVFTDNAFTQITQHPLSLSQIDQRILNIWEKHIGLAKSLEDSIYASGASSISAVRLIAEINEQFSLSLKVSDFLKQPRIVFFQNIQLGQPIQSKEAERNQQGERSYSLSSLQQTMWNINQLDETDTSYHVPILVRLKSDKSKNDIETCLNDIAGKFEIFRTRFFDDGENVSAIVMPEIEISIQQARFKGDLSEITKLCRVNINLSKQLPYIFFKDDDYLLIVIHHIITDAWSNELLLSAINTALAGNLDRIDILPECFVGDKNLTDNQIQYWLDTLKGKGLDFNLSEQSHIIKIGVVATADIYIEQPLAELIGEFFKKMEISHYAGFLSIYNLMMCHHFNRNEILHYIPMSRRKTKTDFCQFGMAVDTLPVLGQVFPELPVLDYLKLFNVDFLKSIENSDIDFKRIVDECHLVRKDGKLKSNHMFIYEQELMKNFEHIERLSLDSIETKFELTFSVMLTQDGRLKINAASNTAKVDLLQILLAKYNRILAVIAESGNVPLRHLLLHAEGKMLVGNNVPEDRLGLPNNISKSLQHSFEEHKLRIAVIDGEHHYTYQQLYAVSVKIAEFIITKDLINQPIMVHMDRSFYAIAAIIGVILSGNTFVPVDGSSPLDRVSGIQSVIGGNILILNKETLKDVISLNNRDILSFRESLPEDILYMIFTSGSTGVPKGVPISHKSLINYLAWAKNKYKITFSSTVPLFTSLSYDLTLTSIFLPLISGGKIHIIEGNNGLSIIKNLVESKIYYDMIKLTPTHLTMISHLLDGNGIDGNRIKAGCVVVGGEQLYHEMLNCIESNTPVYNEYGPTEATVGCCVHKVFPEKDKHGVVPIGLPIWNTRLAIIGTMNQVLSAEVVGELVISGVQLFSGYFASSSDKLHQMTLGDYHDTWYRSGDSCYIKEGVIHYVGREDRQYKIDGNRVDLGDIESAIMRINGIHSAQVYYFNNNEPCLIAVISAESGINKSHIIRELKHYLPGAMIPQKVIFDAEVTVTDSGKIDFNAVLSTQQNHSAIKETRKHVSLVREIWETLLGYTGIDGNINFFEAGGSSRKLLQLSQRLSEALNRELRPVDLLTYTTIYQQEDFLLGKQHSAEIFVASRAKSRGVNQANTILNKRKKRGSVLES</sequence>
<proteinExistence type="predicted"/>
<dbReference type="InterPro" id="IPR023213">
    <property type="entry name" value="CAT-like_dom_sf"/>
</dbReference>
<evidence type="ECO:0000259" key="4">
    <source>
        <dbReference type="PROSITE" id="PS50075"/>
    </source>
</evidence>
<dbReference type="GO" id="GO:0005737">
    <property type="term" value="C:cytoplasm"/>
    <property type="evidence" value="ECO:0007669"/>
    <property type="project" value="TreeGrafter"/>
</dbReference>
<keyword evidence="3" id="KW-0597">Phosphoprotein</keyword>
<dbReference type="SUPFAM" id="SSF56801">
    <property type="entry name" value="Acetyl-CoA synthetase-like"/>
    <property type="match status" value="2"/>
</dbReference>
<dbReference type="InterPro" id="IPR009081">
    <property type="entry name" value="PP-bd_ACP"/>
</dbReference>
<dbReference type="Pfam" id="PF00668">
    <property type="entry name" value="Condensation"/>
    <property type="match status" value="2"/>
</dbReference>
<protein>
    <submittedName>
        <fullName evidence="5">Surfactin synthase subunit 1</fullName>
    </submittedName>
</protein>
<dbReference type="PANTHER" id="PTHR45527:SF1">
    <property type="entry name" value="FATTY ACID SYNTHASE"/>
    <property type="match status" value="1"/>
</dbReference>
<dbReference type="GO" id="GO:0003824">
    <property type="term" value="F:catalytic activity"/>
    <property type="evidence" value="ECO:0007669"/>
    <property type="project" value="InterPro"/>
</dbReference>
<dbReference type="GO" id="GO:0044550">
    <property type="term" value="P:secondary metabolite biosynthetic process"/>
    <property type="evidence" value="ECO:0007669"/>
    <property type="project" value="TreeGrafter"/>
</dbReference>
<dbReference type="InterPro" id="IPR045851">
    <property type="entry name" value="AMP-bd_C_sf"/>
</dbReference>
<reference evidence="5 6" key="1">
    <citation type="submission" date="2015-12" db="EMBL/GenBank/DDBJ databases">
        <title>Genome comparisons provide insights into the role of secondary metabolites in the pathogenic phase of the Photorhabdus life cycle.</title>
        <authorList>
            <person name="Tobias N.J."/>
            <person name="Mishra B."/>
            <person name="Gupta D.K."/>
            <person name="Thines M."/>
            <person name="Stinear T.P."/>
            <person name="Bode H.B."/>
        </authorList>
    </citation>
    <scope>NUCLEOTIDE SEQUENCE [LARGE SCALE GENOMIC DNA]</scope>
    <source>
        <strain evidence="5 6">PB68.1</strain>
    </source>
</reference>
<evidence type="ECO:0000313" key="6">
    <source>
        <dbReference type="Proteomes" id="UP000093476"/>
    </source>
</evidence>
<accession>A0A1C0U270</accession>
<feature type="domain" description="Carrier" evidence="4">
    <location>
        <begin position="1922"/>
        <end position="1997"/>
    </location>
</feature>
<dbReference type="InterPro" id="IPR020845">
    <property type="entry name" value="AMP-binding_CS"/>
</dbReference>
<feature type="domain" description="Carrier" evidence="4">
    <location>
        <begin position="930"/>
        <end position="1012"/>
    </location>
</feature>
<dbReference type="PROSITE" id="PS50075">
    <property type="entry name" value="CARRIER"/>
    <property type="match status" value="2"/>
</dbReference>
<name>A0A1C0U270_9GAMM</name>
<dbReference type="InterPro" id="IPR006162">
    <property type="entry name" value="Ppantetheine_attach_site"/>
</dbReference>
<dbReference type="Gene3D" id="3.30.559.10">
    <property type="entry name" value="Chloramphenicol acetyltransferase-like domain"/>
    <property type="match status" value="2"/>
</dbReference>
<evidence type="ECO:0000256" key="3">
    <source>
        <dbReference type="ARBA" id="ARBA00022553"/>
    </source>
</evidence>
<dbReference type="Gene3D" id="1.10.1200.10">
    <property type="entry name" value="ACP-like"/>
    <property type="match status" value="2"/>
</dbReference>